<dbReference type="GO" id="GO:0005840">
    <property type="term" value="C:ribosome"/>
    <property type="evidence" value="ECO:0007669"/>
    <property type="project" value="UniProtKB-KW"/>
</dbReference>
<dbReference type="InterPro" id="IPR004038">
    <property type="entry name" value="Ribosomal_eL8/eL30/eS12/Gad45"/>
</dbReference>
<evidence type="ECO:0000313" key="2">
    <source>
        <dbReference type="EMBL" id="MSE09825.1"/>
    </source>
</evidence>
<dbReference type="EMBL" id="WKKX01001319">
    <property type="protein sequence ID" value="MSE09825.1"/>
    <property type="molecule type" value="Genomic_DNA"/>
</dbReference>
<feature type="domain" description="Ribosomal protein eL8/eL30/eS12/Gadd45" evidence="1">
    <location>
        <begin position="6"/>
        <end position="51"/>
    </location>
</feature>
<evidence type="ECO:0000313" key="3">
    <source>
        <dbReference type="Proteomes" id="UP000467635"/>
    </source>
</evidence>
<dbReference type="SUPFAM" id="SSF55315">
    <property type="entry name" value="L30e-like"/>
    <property type="match status" value="1"/>
</dbReference>
<reference evidence="2 3" key="1">
    <citation type="submission" date="2019-11" db="EMBL/GenBank/DDBJ databases">
        <title>Draft Genome Sequence of Plant Growth-Promoting Rhizosphere-Associated Bacteria.</title>
        <authorList>
            <person name="Vasilyev I.Y."/>
            <person name="Radchenko V."/>
            <person name="Ilnitskaya E.V."/>
        </authorList>
    </citation>
    <scope>NUCLEOTIDE SEQUENCE [LARGE SCALE GENOMIC DNA]</scope>
    <source>
        <strain evidence="2 3">VRA_01-1sq_f</strain>
    </source>
</reference>
<dbReference type="Gene3D" id="3.30.1330.30">
    <property type="match status" value="1"/>
</dbReference>
<accession>A0A7X2MHW2</accession>
<proteinExistence type="predicted"/>
<organism evidence="2 3">
    <name type="scientific">Ligilactobacillus salivarius</name>
    <dbReference type="NCBI Taxonomy" id="1624"/>
    <lineage>
        <taxon>Bacteria</taxon>
        <taxon>Bacillati</taxon>
        <taxon>Bacillota</taxon>
        <taxon>Bacilli</taxon>
        <taxon>Lactobacillales</taxon>
        <taxon>Lactobacillaceae</taxon>
        <taxon>Ligilactobacillus</taxon>
    </lineage>
</organism>
<protein>
    <submittedName>
        <fullName evidence="2">50S ribosomal protein L7</fullName>
    </submittedName>
</protein>
<dbReference type="Pfam" id="PF01248">
    <property type="entry name" value="Ribosomal_L7Ae"/>
    <property type="match status" value="1"/>
</dbReference>
<comment type="caution">
    <text evidence="2">The sequence shown here is derived from an EMBL/GenBank/DDBJ whole genome shotgun (WGS) entry which is preliminary data.</text>
</comment>
<feature type="non-terminal residue" evidence="2">
    <location>
        <position position="52"/>
    </location>
</feature>
<dbReference type="AlphaFoldDB" id="A0A7X2MHW2"/>
<sequence>MNNAFLNLLGLAVRARKVISGTELTINGVRSSEVKLVIMASDCSNRTKKDLH</sequence>
<keyword evidence="2" id="KW-0689">Ribosomal protein</keyword>
<evidence type="ECO:0000259" key="1">
    <source>
        <dbReference type="Pfam" id="PF01248"/>
    </source>
</evidence>
<gene>
    <name evidence="2" type="ORF">GKC33_14540</name>
</gene>
<keyword evidence="2" id="KW-0687">Ribonucleoprotein</keyword>
<name>A0A7X2MHW2_9LACO</name>
<dbReference type="Proteomes" id="UP000467635">
    <property type="component" value="Unassembled WGS sequence"/>
</dbReference>
<dbReference type="InterPro" id="IPR029064">
    <property type="entry name" value="Ribosomal_eL30-like_sf"/>
</dbReference>